<evidence type="ECO:0000313" key="3">
    <source>
        <dbReference type="Proteomes" id="UP000324222"/>
    </source>
</evidence>
<organism evidence="2 3">
    <name type="scientific">Portunus trituberculatus</name>
    <name type="common">Swimming crab</name>
    <name type="synonym">Neptunus trituberculatus</name>
    <dbReference type="NCBI Taxonomy" id="210409"/>
    <lineage>
        <taxon>Eukaryota</taxon>
        <taxon>Metazoa</taxon>
        <taxon>Ecdysozoa</taxon>
        <taxon>Arthropoda</taxon>
        <taxon>Crustacea</taxon>
        <taxon>Multicrustacea</taxon>
        <taxon>Malacostraca</taxon>
        <taxon>Eumalacostraca</taxon>
        <taxon>Eucarida</taxon>
        <taxon>Decapoda</taxon>
        <taxon>Pleocyemata</taxon>
        <taxon>Brachyura</taxon>
        <taxon>Eubrachyura</taxon>
        <taxon>Portunoidea</taxon>
        <taxon>Portunidae</taxon>
        <taxon>Portuninae</taxon>
        <taxon>Portunus</taxon>
    </lineage>
</organism>
<comment type="caution">
    <text evidence="2">The sequence shown here is derived from an EMBL/GenBank/DDBJ whole genome shotgun (WGS) entry which is preliminary data.</text>
</comment>
<name>A0A5B7DJ15_PORTR</name>
<feature type="compositionally biased region" description="Low complexity" evidence="1">
    <location>
        <begin position="42"/>
        <end position="74"/>
    </location>
</feature>
<gene>
    <name evidence="2" type="primary">Nup98_2</name>
    <name evidence="2" type="ORF">E2C01_014372</name>
</gene>
<protein>
    <submittedName>
        <fullName evidence="2">Nuclear pore complex protein Nup98-Nup96</fullName>
    </submittedName>
</protein>
<dbReference type="OrthoDB" id="6357689at2759"/>
<proteinExistence type="predicted"/>
<dbReference type="AlphaFoldDB" id="A0A5B7DJ15"/>
<evidence type="ECO:0000256" key="1">
    <source>
        <dbReference type="SAM" id="MobiDB-lite"/>
    </source>
</evidence>
<feature type="region of interest" description="Disordered" evidence="1">
    <location>
        <begin position="38"/>
        <end position="88"/>
    </location>
</feature>
<evidence type="ECO:0000313" key="2">
    <source>
        <dbReference type="EMBL" id="MPC21388.1"/>
    </source>
</evidence>
<dbReference type="Proteomes" id="UP000324222">
    <property type="component" value="Unassembled WGS sequence"/>
</dbReference>
<feature type="region of interest" description="Disordered" evidence="1">
    <location>
        <begin position="225"/>
        <end position="249"/>
    </location>
</feature>
<reference evidence="2 3" key="1">
    <citation type="submission" date="2019-05" db="EMBL/GenBank/DDBJ databases">
        <title>Another draft genome of Portunus trituberculatus and its Hox gene families provides insights of decapod evolution.</title>
        <authorList>
            <person name="Jeong J.-H."/>
            <person name="Song I."/>
            <person name="Kim S."/>
            <person name="Choi T."/>
            <person name="Kim D."/>
            <person name="Ryu S."/>
            <person name="Kim W."/>
        </authorList>
    </citation>
    <scope>NUCLEOTIDE SEQUENCE [LARGE SCALE GENOMIC DNA]</scope>
    <source>
        <tissue evidence="2">Muscle</tissue>
    </source>
</reference>
<keyword evidence="3" id="KW-1185">Reference proteome</keyword>
<sequence>MFQSPIAGYKAPLTGLLVNHFSKYGLQDDNEEEDMVAVPPKQQQQQQQAPTDALLPPQTTTTTTTSSLLPLTLPHKNAGPPVTALTSPPQFSLSYTTTTTTTPALSQAQPPQTRFLESALQDSQVPEDDLLDSVAREPGAIREEPRLHEPRTEYQLLPSGRDEGQELGHMPPQHQATQIPMADSLLHGIQNCVADMGAFMGRSFRVGWGPGWTLAHIGPMLALEQEGTSEGEQESVPSQPSPPPSFLFVGSLASQPKVAKGNEGPRYKVLMEQVHTIQPDHGTISALVEECLACVLQHSILESTEEMEDLSDPTSSPSSPSCPSFRPLKDVELLHQLADTAALHSYQEPALEEILTLCVALWGRLDFYSPETDGESEYSVSRARVEAVSQWLESVSQETVVQELQKLMWG</sequence>
<dbReference type="EMBL" id="VSRR010000969">
    <property type="protein sequence ID" value="MPC21388.1"/>
    <property type="molecule type" value="Genomic_DNA"/>
</dbReference>
<accession>A0A5B7DJ15</accession>